<proteinExistence type="inferred from homology"/>
<gene>
    <name evidence="3" type="ORF">ABR2091_2540</name>
    <name evidence="4" type="ORF">APD06_02340</name>
    <name evidence="8" type="ORF">B9X95_17185</name>
    <name evidence="9" type="ORF">EA722_18400</name>
    <name evidence="7" type="ORF">GSE42_12435</name>
    <name evidence="6" type="ORF">P9867_011065</name>
    <name evidence="5" type="ORF">P9867_09690</name>
</gene>
<reference evidence="7" key="6">
    <citation type="submission" date="2019-12" db="EMBL/GenBank/DDBJ databases">
        <authorList>
            <person name="Nguyen S.-T."/>
        </authorList>
    </citation>
    <scope>NUCLEOTIDE SEQUENCE</scope>
    <source>
        <strain evidence="7">DMS06669</strain>
    </source>
</reference>
<dbReference type="AlphaFoldDB" id="A0A0G4QSY1"/>
<evidence type="ECO:0000313" key="11">
    <source>
        <dbReference type="Proteomes" id="UP000066661"/>
    </source>
</evidence>
<dbReference type="InterPro" id="IPR020287">
    <property type="entry name" value="Tail_sheath_C"/>
</dbReference>
<evidence type="ECO:0000313" key="3">
    <source>
        <dbReference type="EMBL" id="CUW35937.1"/>
    </source>
</evidence>
<evidence type="ECO:0000313" key="6">
    <source>
        <dbReference type="EMBL" id="MEC5496993.1"/>
    </source>
</evidence>
<dbReference type="Proteomes" id="UP000269597">
    <property type="component" value="Unassembled WGS sequence"/>
</dbReference>
<dbReference type="Proteomes" id="UP001174156">
    <property type="component" value="Unassembled WGS sequence"/>
</dbReference>
<dbReference type="Proteomes" id="UP000066661">
    <property type="component" value="Chromosome I"/>
</dbReference>
<reference evidence="3 11" key="2">
    <citation type="submission" date="2015-12" db="EMBL/GenBank/DDBJ databases">
        <authorList>
            <person name="Wibberg D."/>
        </authorList>
    </citation>
    <scope>NUCLEOTIDE SEQUENCE [LARGE SCALE GENOMIC DNA]</scope>
    <source>
        <strain evidence="3">R2091</strain>
    </source>
</reference>
<dbReference type="EMBL" id="LN997846">
    <property type="protein sequence ID" value="CUW35937.1"/>
    <property type="molecule type" value="Genomic_DNA"/>
</dbReference>
<dbReference type="Proteomes" id="UP000051322">
    <property type="component" value="Unassembled WGS sequence"/>
</dbReference>
<evidence type="ECO:0000256" key="1">
    <source>
        <dbReference type="ARBA" id="ARBA00008005"/>
    </source>
</evidence>
<evidence type="ECO:0000313" key="8">
    <source>
        <dbReference type="EMBL" id="OTM81142.1"/>
    </source>
</evidence>
<comment type="similarity">
    <text evidence="1">Belongs to the myoviridae tail sheath protein family.</text>
</comment>
<reference evidence="4 10" key="1">
    <citation type="submission" date="2015-10" db="EMBL/GenBank/DDBJ databases">
        <title>The utility of whole genome sequencing in characterizing Acinetobacter epidemiology and analyzing hospital outbreaks.</title>
        <authorList>
            <person name="Ozer E.A."/>
            <person name="Fitzpatrick M.A."/>
            <person name="Hauser A.R."/>
        </authorList>
    </citation>
    <scope>NUCLEOTIDE SEQUENCE [LARGE SCALE GENOMIC DNA]</scope>
    <source>
        <strain evidence="4 10">ABBL059</strain>
    </source>
</reference>
<evidence type="ECO:0000313" key="4">
    <source>
        <dbReference type="EMBL" id="KQD18088.1"/>
    </source>
</evidence>
<feature type="domain" description="Tail sheath protein C-terminal" evidence="2">
    <location>
        <begin position="167"/>
        <end position="267"/>
    </location>
</feature>
<dbReference type="RefSeq" id="WP_002004681.1">
    <property type="nucleotide sequence ID" value="NZ_CAJHHC010000001.1"/>
</dbReference>
<evidence type="ECO:0000259" key="2">
    <source>
        <dbReference type="Pfam" id="PF17482"/>
    </source>
</evidence>
<dbReference type="EMBL" id="LLFE01000070">
    <property type="protein sequence ID" value="KQD18088.1"/>
    <property type="molecule type" value="Genomic_DNA"/>
</dbReference>
<reference evidence="6 15" key="7">
    <citation type="journal article" date="2023" name="Nat. Commun.">
        <title>Genomic dissection of endemic carbapenem resistance reveals metallo-beta-lactamase dissemination through clonal, plasmid and integron transfer.</title>
        <authorList>
            <person name="Macesic N."/>
            <person name="Hawkey J."/>
            <person name="Vezina B."/>
            <person name="Wisniewski J.A."/>
            <person name="Cottingham H."/>
            <person name="Blakeway L.V."/>
            <person name="Harshegyi T."/>
            <person name="Pragastis K."/>
            <person name="Badoordeen G.Z."/>
            <person name="Dennison A."/>
            <person name="Spelman D.W."/>
            <person name="Jenney A.W.J."/>
            <person name="Peleg A.Y."/>
        </authorList>
    </citation>
    <scope>NUCLEOTIDE SEQUENCE [LARGE SCALE GENOMIC DNA]</scope>
    <source>
        <strain evidence="6 15">CPO519</strain>
    </source>
</reference>
<dbReference type="Proteomes" id="UP000194699">
    <property type="component" value="Unassembled WGS sequence"/>
</dbReference>
<evidence type="ECO:0000313" key="5">
    <source>
        <dbReference type="EMBL" id="MDK4881965.1"/>
    </source>
</evidence>
<dbReference type="EMBL" id="RFBY01000108">
    <property type="protein sequence ID" value="RSP69288.1"/>
    <property type="molecule type" value="Genomic_DNA"/>
</dbReference>
<sequence length="269" mass="29546">MTIQTTLDTIAPLGHTIIAVSAPPAAGADTNAWIDHLTSVSDSIEQRPAILVVPFSDIEAAEAFAEQAPVKTNYRVLVVCYNGATGQEPELAAAMAAALADSNDPALPFNGVNLGGLTPVADEFKLTFERMEAAMKKGVCMIETGADGKPEIVRAISTYRMNPDSGESDDLMLDINGVLVVDYTRKVVRQDLKKERRRKNTAAQRRNIKSIIARRLIQLEDAEILENVRDNLDEVIVTPDTHDQYRVNVKIPTYWVRGMHVIATTLDIY</sequence>
<reference evidence="6" key="9">
    <citation type="submission" date="2024-01" db="EMBL/GenBank/DDBJ databases">
        <authorList>
            <person name="Macesic N."/>
        </authorList>
    </citation>
    <scope>NUCLEOTIDE SEQUENCE</scope>
    <source>
        <strain evidence="6">CPO519</strain>
    </source>
</reference>
<dbReference type="EMBL" id="JARTMM020000001">
    <property type="protein sequence ID" value="MEC5496993.1"/>
    <property type="molecule type" value="Genomic_DNA"/>
</dbReference>
<dbReference type="Pfam" id="PF17482">
    <property type="entry name" value="Phage_sheath_1C"/>
    <property type="match status" value="1"/>
</dbReference>
<evidence type="ECO:0000313" key="10">
    <source>
        <dbReference type="Proteomes" id="UP000051322"/>
    </source>
</evidence>
<evidence type="ECO:0000313" key="9">
    <source>
        <dbReference type="EMBL" id="RSP69288.1"/>
    </source>
</evidence>
<evidence type="ECO:0000313" key="13">
    <source>
        <dbReference type="Proteomes" id="UP000269597"/>
    </source>
</evidence>
<reference evidence="9 13" key="5">
    <citation type="submission" date="2018-10" db="EMBL/GenBank/DDBJ databases">
        <title>GWAS and RNA-Seq identify cryptic mechanisms of antimicrobial resistance in Acinetobacter baumannii.</title>
        <authorList>
            <person name="Sahl J.W."/>
        </authorList>
    </citation>
    <scope>NUCLEOTIDE SEQUENCE [LARGE SCALE GENOMIC DNA]</scope>
    <source>
        <strain evidence="9 13">TG31299</strain>
    </source>
</reference>
<evidence type="ECO:0000313" key="7">
    <source>
        <dbReference type="EMBL" id="MYM78734.1"/>
    </source>
</evidence>
<dbReference type="EMBL" id="WWCH01000001">
    <property type="protein sequence ID" value="MYM78734.1"/>
    <property type="molecule type" value="Genomic_DNA"/>
</dbReference>
<evidence type="ECO:0000313" key="15">
    <source>
        <dbReference type="Proteomes" id="UP001174156"/>
    </source>
</evidence>
<reference evidence="7 14" key="3">
    <citation type="journal article" date="2017" name="Ann. Clin. Microbiol. Antimicrob.">
        <title>New eight genes identified at the clinical multidrug-resistant Acinetobacter baumannii DMS06669 strain in a Vietnam hospital.</title>
        <authorList>
            <person name="Si-Tuan N."/>
            <person name="Ngoc H.M."/>
            <person name="Hang P.T.T."/>
            <person name="Nguyen C."/>
            <person name="Van P.H."/>
            <person name="Huong N.T."/>
        </authorList>
    </citation>
    <scope>NUCLEOTIDE SEQUENCE [LARGE SCALE GENOMIC DNA]</scope>
    <source>
        <strain evidence="7 14">DMS06669</strain>
    </source>
</reference>
<dbReference type="EMBL" id="JARTMM010000031">
    <property type="protein sequence ID" value="MDK4881965.1"/>
    <property type="molecule type" value="Genomic_DNA"/>
</dbReference>
<accession>A0A0G4QSY1</accession>
<reference evidence="5" key="8">
    <citation type="submission" date="2023-01" db="EMBL/GenBank/DDBJ databases">
        <title>Genomic dissection of endemic carbapenem resistance: metallo-beta-lactamase gene dissemination through clonal, plasmid and integron transfer pathways.</title>
        <authorList>
            <person name="Macesic N."/>
        </authorList>
    </citation>
    <scope>NUCLEOTIDE SEQUENCE</scope>
    <source>
        <strain evidence="5">CPO519</strain>
    </source>
</reference>
<dbReference type="Proteomes" id="UP000480763">
    <property type="component" value="Unassembled WGS sequence"/>
</dbReference>
<name>A0A0G4QSY1_ACIBA</name>
<protein>
    <submittedName>
        <fullName evidence="8">Phage tail protein</fullName>
    </submittedName>
    <submittedName>
        <fullName evidence="5">Phage tail sheath C-terminal domain-containing protein</fullName>
    </submittedName>
</protein>
<evidence type="ECO:0000313" key="14">
    <source>
        <dbReference type="Proteomes" id="UP000480763"/>
    </source>
</evidence>
<evidence type="ECO:0000313" key="12">
    <source>
        <dbReference type="Proteomes" id="UP000194699"/>
    </source>
</evidence>
<organism evidence="8 12">
    <name type="scientific">Acinetobacter baumannii</name>
    <dbReference type="NCBI Taxonomy" id="470"/>
    <lineage>
        <taxon>Bacteria</taxon>
        <taxon>Pseudomonadati</taxon>
        <taxon>Pseudomonadota</taxon>
        <taxon>Gammaproteobacteria</taxon>
        <taxon>Moraxellales</taxon>
        <taxon>Moraxellaceae</taxon>
        <taxon>Acinetobacter</taxon>
        <taxon>Acinetobacter calcoaceticus/baumannii complex</taxon>
    </lineage>
</organism>
<reference evidence="8 12" key="4">
    <citation type="submission" date="2017-05" db="EMBL/GenBank/DDBJ databases">
        <authorList>
            <person name="Song R."/>
            <person name="Chenine A.L."/>
            <person name="Ruprecht R.M."/>
        </authorList>
    </citation>
    <scope>NUCLEOTIDE SEQUENCE [LARGE SCALE GENOMIC DNA]</scope>
    <source>
        <strain evidence="8 12">PR350</strain>
    </source>
</reference>
<dbReference type="EMBL" id="NGEL01000170">
    <property type="protein sequence ID" value="OTM81142.1"/>
    <property type="molecule type" value="Genomic_DNA"/>
</dbReference>